<reference evidence="4" key="1">
    <citation type="submission" date="2022-11" db="EMBL/GenBank/DDBJ databases">
        <title>Minimal conservation of predation-associated metabolite biosynthetic gene clusters underscores biosynthetic potential of Myxococcota including descriptions for ten novel species: Archangium lansinium sp. nov., Myxococcus landrumus sp. nov., Nannocystis bai.</title>
        <authorList>
            <person name="Ahearne A."/>
            <person name="Stevens C."/>
            <person name="Dowd S."/>
        </authorList>
    </citation>
    <scope>NUCLEOTIDE SEQUENCE</scope>
    <source>
        <strain evidence="4">Fl3</strain>
    </source>
</reference>
<protein>
    <submittedName>
        <fullName evidence="4">Acyl carrier protein</fullName>
    </submittedName>
</protein>
<dbReference type="InterPro" id="IPR020806">
    <property type="entry name" value="PKS_PP-bd"/>
</dbReference>
<dbReference type="Pfam" id="PF00550">
    <property type="entry name" value="PP-binding"/>
    <property type="match status" value="1"/>
</dbReference>
<dbReference type="SUPFAM" id="SSF47336">
    <property type="entry name" value="ACP-like"/>
    <property type="match status" value="1"/>
</dbReference>
<dbReference type="Gene3D" id="1.10.1200.10">
    <property type="entry name" value="ACP-like"/>
    <property type="match status" value="1"/>
</dbReference>
<sequence length="82" mass="9120">MKSAAEIRDWMVDYLANNLRIERAAIDPSTRLDDYGMQSILAAAMTRDLQDYVGFELPQNIAARHPTIDALAQALADPSLQT</sequence>
<accession>A0ABY7GWB6</accession>
<dbReference type="RefSeq" id="WP_269033616.1">
    <property type="nucleotide sequence ID" value="NZ_CP114040.1"/>
</dbReference>
<dbReference type="InterPro" id="IPR036736">
    <property type="entry name" value="ACP-like_sf"/>
</dbReference>
<feature type="domain" description="Carrier" evidence="3">
    <location>
        <begin position="2"/>
        <end position="79"/>
    </location>
</feature>
<keyword evidence="5" id="KW-1185">Reference proteome</keyword>
<evidence type="ECO:0000313" key="5">
    <source>
        <dbReference type="Proteomes" id="UP001164459"/>
    </source>
</evidence>
<dbReference type="InterPro" id="IPR009081">
    <property type="entry name" value="PP-bd_ACP"/>
</dbReference>
<keyword evidence="2" id="KW-0597">Phosphoprotein</keyword>
<gene>
    <name evidence="4" type="ORF">O0S08_34125</name>
</gene>
<evidence type="ECO:0000256" key="1">
    <source>
        <dbReference type="ARBA" id="ARBA00022450"/>
    </source>
</evidence>
<dbReference type="EMBL" id="CP114040">
    <property type="protein sequence ID" value="WAS91252.1"/>
    <property type="molecule type" value="Genomic_DNA"/>
</dbReference>
<dbReference type="PROSITE" id="PS50075">
    <property type="entry name" value="CARRIER"/>
    <property type="match status" value="1"/>
</dbReference>
<name>A0ABY7GWB6_9BACT</name>
<organism evidence="4 5">
    <name type="scientific">Nannocystis punicea</name>
    <dbReference type="NCBI Taxonomy" id="2995304"/>
    <lineage>
        <taxon>Bacteria</taxon>
        <taxon>Pseudomonadati</taxon>
        <taxon>Myxococcota</taxon>
        <taxon>Polyangia</taxon>
        <taxon>Nannocystales</taxon>
        <taxon>Nannocystaceae</taxon>
        <taxon>Nannocystis</taxon>
    </lineage>
</organism>
<evidence type="ECO:0000313" key="4">
    <source>
        <dbReference type="EMBL" id="WAS91252.1"/>
    </source>
</evidence>
<proteinExistence type="predicted"/>
<dbReference type="SMART" id="SM00823">
    <property type="entry name" value="PKS_PP"/>
    <property type="match status" value="1"/>
</dbReference>
<evidence type="ECO:0000256" key="2">
    <source>
        <dbReference type="ARBA" id="ARBA00022553"/>
    </source>
</evidence>
<keyword evidence="1" id="KW-0596">Phosphopantetheine</keyword>
<dbReference type="Proteomes" id="UP001164459">
    <property type="component" value="Chromosome"/>
</dbReference>
<evidence type="ECO:0000259" key="3">
    <source>
        <dbReference type="PROSITE" id="PS50075"/>
    </source>
</evidence>